<evidence type="ECO:0000256" key="2">
    <source>
        <dbReference type="SAM" id="MobiDB-lite"/>
    </source>
</evidence>
<keyword evidence="4" id="KW-1185">Reference proteome</keyword>
<evidence type="ECO:0000313" key="4">
    <source>
        <dbReference type="Proteomes" id="UP000184474"/>
    </source>
</evidence>
<dbReference type="AlphaFoldDB" id="A0A1M6V2N0"/>
<dbReference type="GO" id="GO:0005975">
    <property type="term" value="P:carbohydrate metabolic process"/>
    <property type="evidence" value="ECO:0007669"/>
    <property type="project" value="InterPro"/>
</dbReference>
<protein>
    <submittedName>
        <fullName evidence="3">Unsaturated rhamnogalacturonyl hydrolase</fullName>
    </submittedName>
</protein>
<dbReference type="Gene3D" id="1.50.10.10">
    <property type="match status" value="1"/>
</dbReference>
<dbReference type="GO" id="GO:0016787">
    <property type="term" value="F:hydrolase activity"/>
    <property type="evidence" value="ECO:0007669"/>
    <property type="project" value="UniProtKB-KW"/>
</dbReference>
<dbReference type="EMBL" id="FRAA01000008">
    <property type="protein sequence ID" value="SHK75767.1"/>
    <property type="molecule type" value="Genomic_DNA"/>
</dbReference>
<sequence>MRVTKTYIYILSVLLAACTTTGKEKQETVTESNEAPMSVRMADSEMQRNPDPRLLDFREKPKWEYTNGLVCSAMVQVYESTGKEKYLDYAKYFLDSMINEDGSIKTYKKRDFNIDRINPGKVLMEVYKLDQKPKYLKAIDTLRDQMNGHPRTSEGGFWHKKRYPYQMWLDGLYMGSPFLAQYGAAFDEPALFDEVIHQITLVDKYTYDQDKKLYYHGWDESREQKWSNPETGVSPHFWGRAMGWYAMALVDVLDYIPANHPRRYEVIDILNKLVEGLVTYQDASGLWWQVLDQGDREGNYLETSCTSMFAYALLKAVKYEYIDQAYLANAKKAYEGMLNDYVIENADGTVSLTKVCGVAGLGGDPYRDASFEYYVGEEIRDNDPKGIGPFIMAALLYENLNTEL</sequence>
<dbReference type="PANTHER" id="PTHR33886">
    <property type="entry name" value="UNSATURATED RHAMNOGALACTURONAN HYDROLASE (EUROFUNG)"/>
    <property type="match status" value="1"/>
</dbReference>
<dbReference type="InterPro" id="IPR052043">
    <property type="entry name" value="PolySaccharide_Degr_Enz"/>
</dbReference>
<dbReference type="InterPro" id="IPR010905">
    <property type="entry name" value="Glyco_hydro_88"/>
</dbReference>
<dbReference type="InterPro" id="IPR012341">
    <property type="entry name" value="6hp_glycosidase-like_sf"/>
</dbReference>
<dbReference type="SUPFAM" id="SSF48208">
    <property type="entry name" value="Six-hairpin glycosidases"/>
    <property type="match status" value="1"/>
</dbReference>
<accession>A0A1M6V2N0</accession>
<proteinExistence type="predicted"/>
<gene>
    <name evidence="3" type="ORF">SAMN04488028_10897</name>
</gene>
<dbReference type="PANTHER" id="PTHR33886:SF8">
    <property type="entry name" value="UNSATURATED RHAMNOGALACTURONAN HYDROLASE (EUROFUNG)"/>
    <property type="match status" value="1"/>
</dbReference>
<dbReference type="Proteomes" id="UP000184474">
    <property type="component" value="Unassembled WGS sequence"/>
</dbReference>
<dbReference type="Pfam" id="PF07470">
    <property type="entry name" value="Glyco_hydro_88"/>
    <property type="match status" value="1"/>
</dbReference>
<reference evidence="4" key="1">
    <citation type="submission" date="2016-11" db="EMBL/GenBank/DDBJ databases">
        <authorList>
            <person name="Varghese N."/>
            <person name="Submissions S."/>
        </authorList>
    </citation>
    <scope>NUCLEOTIDE SEQUENCE [LARGE SCALE GENOMIC DNA]</scope>
    <source>
        <strain evidence="4">DSM 26134</strain>
    </source>
</reference>
<organism evidence="3 4">
    <name type="scientific">Reichenbachiella agariperforans</name>
    <dbReference type="NCBI Taxonomy" id="156994"/>
    <lineage>
        <taxon>Bacteria</taxon>
        <taxon>Pseudomonadati</taxon>
        <taxon>Bacteroidota</taxon>
        <taxon>Cytophagia</taxon>
        <taxon>Cytophagales</taxon>
        <taxon>Reichenbachiellaceae</taxon>
        <taxon>Reichenbachiella</taxon>
    </lineage>
</organism>
<feature type="region of interest" description="Disordered" evidence="2">
    <location>
        <begin position="24"/>
        <end position="52"/>
    </location>
</feature>
<evidence type="ECO:0000256" key="1">
    <source>
        <dbReference type="ARBA" id="ARBA00022801"/>
    </source>
</evidence>
<evidence type="ECO:0000313" key="3">
    <source>
        <dbReference type="EMBL" id="SHK75767.1"/>
    </source>
</evidence>
<keyword evidence="1 3" id="KW-0378">Hydrolase</keyword>
<dbReference type="InterPro" id="IPR008928">
    <property type="entry name" value="6-hairpin_glycosidase_sf"/>
</dbReference>
<feature type="compositionally biased region" description="Basic and acidic residues" evidence="2">
    <location>
        <begin position="42"/>
        <end position="52"/>
    </location>
</feature>
<name>A0A1M6V2N0_REIAG</name>
<dbReference type="RefSeq" id="WP_073124659.1">
    <property type="nucleotide sequence ID" value="NZ_FRAA01000008.1"/>
</dbReference>
<dbReference type="STRING" id="156994.SAMN04488028_10897"/>
<dbReference type="PROSITE" id="PS51257">
    <property type="entry name" value="PROKAR_LIPOPROTEIN"/>
    <property type="match status" value="1"/>
</dbReference>